<feature type="compositionally biased region" description="Basic and acidic residues" evidence="2">
    <location>
        <begin position="124"/>
        <end position="134"/>
    </location>
</feature>
<dbReference type="Proteomes" id="UP000887540">
    <property type="component" value="Unplaced"/>
</dbReference>
<name>A0A914DI07_9BILA</name>
<evidence type="ECO:0000313" key="5">
    <source>
        <dbReference type="WBParaSite" id="ACRNAN_scaffold2661.g17994.t1"/>
    </source>
</evidence>
<evidence type="ECO:0000256" key="2">
    <source>
        <dbReference type="SAM" id="MobiDB-lite"/>
    </source>
</evidence>
<reference evidence="5" key="1">
    <citation type="submission" date="2022-11" db="UniProtKB">
        <authorList>
            <consortium name="WormBaseParasite"/>
        </authorList>
    </citation>
    <scope>IDENTIFICATION</scope>
</reference>
<accession>A0A914DI07</accession>
<sequence>MNVNCQLKTSPSKRYVCKWDGCVKGSNVCRWTDCQKSFRHWAMVRNHLKSTHFRPDFLRDVRENQPSSSNQTSESNDLSKQASVTSQSENSFSDFILPPLQNTECGPTENIKLVNSDPSPQCHNKSDNSHKESSSSDPLLVDNEAEILRLKNQVEVLTNEKDKLHIQNAELFDRCRNLQSQIESNVCVICMDEKCLCLAATSFVVQIVLQKLNGAVFVDWKSLGRFECFIVENELIK</sequence>
<organism evidence="4 5">
    <name type="scientific">Acrobeloides nanus</name>
    <dbReference type="NCBI Taxonomy" id="290746"/>
    <lineage>
        <taxon>Eukaryota</taxon>
        <taxon>Metazoa</taxon>
        <taxon>Ecdysozoa</taxon>
        <taxon>Nematoda</taxon>
        <taxon>Chromadorea</taxon>
        <taxon>Rhabditida</taxon>
        <taxon>Tylenchina</taxon>
        <taxon>Cephalobomorpha</taxon>
        <taxon>Cephaloboidea</taxon>
        <taxon>Cephalobidae</taxon>
        <taxon>Acrobeloides</taxon>
    </lineage>
</organism>
<dbReference type="WBParaSite" id="ACRNAN_scaffold2661.g17994.t1">
    <property type="protein sequence ID" value="ACRNAN_scaffold2661.g17994.t1"/>
    <property type="gene ID" value="ACRNAN_scaffold2661.g17994"/>
</dbReference>
<feature type="coiled-coil region" evidence="1">
    <location>
        <begin position="140"/>
        <end position="167"/>
    </location>
</feature>
<dbReference type="PROSITE" id="PS00028">
    <property type="entry name" value="ZINC_FINGER_C2H2_1"/>
    <property type="match status" value="1"/>
</dbReference>
<proteinExistence type="predicted"/>
<evidence type="ECO:0000259" key="3">
    <source>
        <dbReference type="PROSITE" id="PS00028"/>
    </source>
</evidence>
<feature type="domain" description="C2H2-type" evidence="3">
    <location>
        <begin position="29"/>
        <end position="52"/>
    </location>
</feature>
<dbReference type="AlphaFoldDB" id="A0A914DI07"/>
<dbReference type="InterPro" id="IPR013087">
    <property type="entry name" value="Znf_C2H2_type"/>
</dbReference>
<evidence type="ECO:0000313" key="4">
    <source>
        <dbReference type="Proteomes" id="UP000887540"/>
    </source>
</evidence>
<keyword evidence="1" id="KW-0175">Coiled coil</keyword>
<keyword evidence="4" id="KW-1185">Reference proteome</keyword>
<protein>
    <submittedName>
        <fullName evidence="5">C2H2-type domain-containing protein</fullName>
    </submittedName>
</protein>
<evidence type="ECO:0000256" key="1">
    <source>
        <dbReference type="SAM" id="Coils"/>
    </source>
</evidence>
<feature type="region of interest" description="Disordered" evidence="2">
    <location>
        <begin position="116"/>
        <end position="138"/>
    </location>
</feature>
<feature type="compositionally biased region" description="Polar residues" evidence="2">
    <location>
        <begin position="64"/>
        <end position="84"/>
    </location>
</feature>
<feature type="region of interest" description="Disordered" evidence="2">
    <location>
        <begin position="62"/>
        <end position="84"/>
    </location>
</feature>